<protein>
    <submittedName>
        <fullName evidence="1">Uncharacterized protein</fullName>
    </submittedName>
</protein>
<accession>A0ACC2XM19</accession>
<gene>
    <name evidence="1" type="ORF">QFC22_001194</name>
</gene>
<sequence length="169" mass="18171">MYKKLSLPKVKLMVEPTSTTTTTAPTTTVNLPLLAFNDVYRVTQKYSVPAGHATRTPQEGDQPGAGAGAGASAGANGKNGDEYISVAQFGRTLLDIRDSWRPSSSGEEEEDAGREGLVLFAGDGECLPLFFSSLSARLLLEMRRGLFVRYEKGWLADCLICLVGDYDTG</sequence>
<organism evidence="1 2">
    <name type="scientific">Naganishia vaughanmartiniae</name>
    <dbReference type="NCBI Taxonomy" id="1424756"/>
    <lineage>
        <taxon>Eukaryota</taxon>
        <taxon>Fungi</taxon>
        <taxon>Dikarya</taxon>
        <taxon>Basidiomycota</taxon>
        <taxon>Agaricomycotina</taxon>
        <taxon>Tremellomycetes</taxon>
        <taxon>Filobasidiales</taxon>
        <taxon>Filobasidiaceae</taxon>
        <taxon>Naganishia</taxon>
    </lineage>
</organism>
<keyword evidence="2" id="KW-1185">Reference proteome</keyword>
<name>A0ACC2XM19_9TREE</name>
<reference evidence="1" key="1">
    <citation type="submission" date="2023-04" db="EMBL/GenBank/DDBJ databases">
        <title>Draft Genome sequencing of Naganishia species isolated from polar environments using Oxford Nanopore Technology.</title>
        <authorList>
            <person name="Leo P."/>
            <person name="Venkateswaran K."/>
        </authorList>
    </citation>
    <scope>NUCLEOTIDE SEQUENCE</scope>
    <source>
        <strain evidence="1">MNA-CCFEE 5425</strain>
    </source>
</reference>
<evidence type="ECO:0000313" key="1">
    <source>
        <dbReference type="EMBL" id="KAJ9124394.1"/>
    </source>
</evidence>
<proteinExistence type="predicted"/>
<evidence type="ECO:0000313" key="2">
    <source>
        <dbReference type="Proteomes" id="UP001243375"/>
    </source>
</evidence>
<dbReference type="EMBL" id="JASBWU010000002">
    <property type="protein sequence ID" value="KAJ9124394.1"/>
    <property type="molecule type" value="Genomic_DNA"/>
</dbReference>
<dbReference type="Proteomes" id="UP001243375">
    <property type="component" value="Unassembled WGS sequence"/>
</dbReference>
<comment type="caution">
    <text evidence="1">The sequence shown here is derived from an EMBL/GenBank/DDBJ whole genome shotgun (WGS) entry which is preliminary data.</text>
</comment>